<reference evidence="2 3" key="1">
    <citation type="submission" date="2016-02" db="EMBL/GenBank/DDBJ databases">
        <title>Genome analysis of coral dinoflagellate symbionts highlights evolutionary adaptations to a symbiotic lifestyle.</title>
        <authorList>
            <person name="Aranda M."/>
            <person name="Li Y."/>
            <person name="Liew Y.J."/>
            <person name="Baumgarten S."/>
            <person name="Simakov O."/>
            <person name="Wilson M."/>
            <person name="Piel J."/>
            <person name="Ashoor H."/>
            <person name="Bougouffa S."/>
            <person name="Bajic V.B."/>
            <person name="Ryu T."/>
            <person name="Ravasi T."/>
            <person name="Bayer T."/>
            <person name="Micklem G."/>
            <person name="Kim H."/>
            <person name="Bhak J."/>
            <person name="Lajeunesse T.C."/>
            <person name="Voolstra C.R."/>
        </authorList>
    </citation>
    <scope>NUCLEOTIDE SEQUENCE [LARGE SCALE GENOMIC DNA]</scope>
    <source>
        <strain evidence="2 3">CCMP2467</strain>
    </source>
</reference>
<dbReference type="Proteomes" id="UP000186817">
    <property type="component" value="Unassembled WGS sequence"/>
</dbReference>
<comment type="caution">
    <text evidence="2">The sequence shown here is derived from an EMBL/GenBank/DDBJ whole genome shotgun (WGS) entry which is preliminary data.</text>
</comment>
<feature type="region of interest" description="Disordered" evidence="1">
    <location>
        <begin position="1"/>
        <end position="91"/>
    </location>
</feature>
<accession>A0A1Q9CSH6</accession>
<dbReference type="AlphaFoldDB" id="A0A1Q9CSH6"/>
<evidence type="ECO:0000256" key="1">
    <source>
        <dbReference type="SAM" id="MobiDB-lite"/>
    </source>
</evidence>
<evidence type="ECO:0000313" key="3">
    <source>
        <dbReference type="Proteomes" id="UP000186817"/>
    </source>
</evidence>
<dbReference type="EMBL" id="LSRX01000951">
    <property type="protein sequence ID" value="OLP85860.1"/>
    <property type="molecule type" value="Genomic_DNA"/>
</dbReference>
<organism evidence="2 3">
    <name type="scientific">Symbiodinium microadriaticum</name>
    <name type="common">Dinoflagellate</name>
    <name type="synonym">Zooxanthella microadriatica</name>
    <dbReference type="NCBI Taxonomy" id="2951"/>
    <lineage>
        <taxon>Eukaryota</taxon>
        <taxon>Sar</taxon>
        <taxon>Alveolata</taxon>
        <taxon>Dinophyceae</taxon>
        <taxon>Suessiales</taxon>
        <taxon>Symbiodiniaceae</taxon>
        <taxon>Symbiodinium</taxon>
    </lineage>
</organism>
<keyword evidence="3" id="KW-1185">Reference proteome</keyword>
<sequence>MLSTQPVACTGPAQTITAPPGLVADATWPRSTVPLQTPPISVPCAPPANPPPEIAGSEPRAPPGWDSNAGPGSKEPPRPPSGLLTDEEKQRQAVVEKAKAQGIPLKVRLPDAALSVVRPLVPGCPAKKRLPWPDVMEEIYESQTVAMESYKRSSAYYSTPPEAEVPGSLLGGAPLADQHEGISAPLLAALEAFEGEDEDIVWACVEDHIEPLSVLRATVTAWKGKHAASPWHGETAENVLLLLDPSVTADNFPRAKSPRQPCGTTSPSWGLPRRLCFASSGAVEVKQLMPPPPVTFLVDEPVSVPLSAEDACTVLAACIVEAPQRRDVLNCPGIWVSLPICRSWFEALGPWILLLRCWHALT</sequence>
<proteinExistence type="predicted"/>
<dbReference type="OrthoDB" id="411204at2759"/>
<gene>
    <name evidence="2" type="ORF">AK812_SmicGene33116</name>
</gene>
<evidence type="ECO:0000313" key="2">
    <source>
        <dbReference type="EMBL" id="OLP85860.1"/>
    </source>
</evidence>
<name>A0A1Q9CSH6_SYMMI</name>
<feature type="compositionally biased region" description="Pro residues" evidence="1">
    <location>
        <begin position="36"/>
        <end position="53"/>
    </location>
</feature>
<protein>
    <submittedName>
        <fullName evidence="2">Uncharacterized protein</fullName>
    </submittedName>
</protein>
<feature type="compositionally biased region" description="Polar residues" evidence="1">
    <location>
        <begin position="1"/>
        <end position="17"/>
    </location>
</feature>